<feature type="compositionally biased region" description="Basic and acidic residues" evidence="1">
    <location>
        <begin position="354"/>
        <end position="366"/>
    </location>
</feature>
<protein>
    <submittedName>
        <fullName evidence="2">Uncharacterized protein</fullName>
    </submittedName>
</protein>
<sequence length="380" mass="43284">MTQAGLWGVASCHHLQVGHTHEDVDAIFSLAAVALRTCQPQYLQTPMDIARRLESKLGHLWTKKGLIFNIELVDTVRDWVSLLPSGLSLKNAFRARKWIDNEDQIPLPQSFTFMTRAGLPDQGANLELSDRVPRAMRADNVIDDTFCMIKERMASDGLCQSPLLVLPGSFIEESKRLLRRANEESCPVKTCHLDQDRRDELRMLKIGQFVATEPIEKLRAYFDSKQGPSPVELVAELQQAVELQKRQITTRSMSLRDHLNRVTADYNRMVTSKKHRLDSGKKSTGVPHEVLQLDYFVPGSSSRLEHERYRGKKQFAAMLNVTDDITMTYFRRVVQDFCRKASREASTKAKAHGKSLEDFVEKHQDQSKNALRKSMEAAFA</sequence>
<proteinExistence type="predicted"/>
<accession>A0ABP0SKF1</accession>
<evidence type="ECO:0000313" key="3">
    <source>
        <dbReference type="Proteomes" id="UP001642484"/>
    </source>
</evidence>
<evidence type="ECO:0000256" key="1">
    <source>
        <dbReference type="SAM" id="MobiDB-lite"/>
    </source>
</evidence>
<keyword evidence="3" id="KW-1185">Reference proteome</keyword>
<feature type="non-terminal residue" evidence="2">
    <location>
        <position position="380"/>
    </location>
</feature>
<reference evidence="2 3" key="1">
    <citation type="submission" date="2024-02" db="EMBL/GenBank/DDBJ databases">
        <authorList>
            <person name="Chen Y."/>
            <person name="Shah S."/>
            <person name="Dougan E. K."/>
            <person name="Thang M."/>
            <person name="Chan C."/>
        </authorList>
    </citation>
    <scope>NUCLEOTIDE SEQUENCE [LARGE SCALE GENOMIC DNA]</scope>
</reference>
<evidence type="ECO:0000313" key="2">
    <source>
        <dbReference type="EMBL" id="CAK9112873.1"/>
    </source>
</evidence>
<name>A0ABP0SKF1_9DINO</name>
<organism evidence="2 3">
    <name type="scientific">Durusdinium trenchii</name>
    <dbReference type="NCBI Taxonomy" id="1381693"/>
    <lineage>
        <taxon>Eukaryota</taxon>
        <taxon>Sar</taxon>
        <taxon>Alveolata</taxon>
        <taxon>Dinophyceae</taxon>
        <taxon>Suessiales</taxon>
        <taxon>Symbiodiniaceae</taxon>
        <taxon>Durusdinium</taxon>
    </lineage>
</organism>
<feature type="region of interest" description="Disordered" evidence="1">
    <location>
        <begin position="348"/>
        <end position="380"/>
    </location>
</feature>
<comment type="caution">
    <text evidence="2">The sequence shown here is derived from an EMBL/GenBank/DDBJ whole genome shotgun (WGS) entry which is preliminary data.</text>
</comment>
<gene>
    <name evidence="2" type="ORF">CCMP2556_LOCUS52287</name>
</gene>
<dbReference type="EMBL" id="CAXAMN010027781">
    <property type="protein sequence ID" value="CAK9112873.1"/>
    <property type="molecule type" value="Genomic_DNA"/>
</dbReference>
<dbReference type="Proteomes" id="UP001642484">
    <property type="component" value="Unassembled WGS sequence"/>
</dbReference>